<keyword evidence="5" id="KW-0808">Transferase</keyword>
<comment type="caution">
    <text evidence="5">The sequence shown here is derived from an EMBL/GenBank/DDBJ whole genome shotgun (WGS) entry which is preliminary data.</text>
</comment>
<dbReference type="Pfam" id="PF01453">
    <property type="entry name" value="B_lectin"/>
    <property type="match status" value="1"/>
</dbReference>
<gene>
    <name evidence="5" type="ORF">L195_g035583</name>
</gene>
<dbReference type="SMART" id="SM00108">
    <property type="entry name" value="B_lectin"/>
    <property type="match status" value="1"/>
</dbReference>
<dbReference type="EMBL" id="ASHM01036280">
    <property type="protein sequence ID" value="PNX79597.1"/>
    <property type="molecule type" value="Genomic_DNA"/>
</dbReference>
<dbReference type="STRING" id="57577.A0A2K3LM46"/>
<dbReference type="CDD" id="cd00028">
    <property type="entry name" value="B_lectin"/>
    <property type="match status" value="1"/>
</dbReference>
<dbReference type="PANTHER" id="PTHR32444:SF198">
    <property type="entry name" value="BULB-TYPE LECTIN DOMAIN-CONTAINING PROTEIN"/>
    <property type="match status" value="1"/>
</dbReference>
<dbReference type="SUPFAM" id="SSF51110">
    <property type="entry name" value="alpha-D-mannose-specific plant lectins"/>
    <property type="match status" value="1"/>
</dbReference>
<name>A0A2K3LM46_TRIPR</name>
<evidence type="ECO:0000313" key="5">
    <source>
        <dbReference type="EMBL" id="PNX79597.1"/>
    </source>
</evidence>
<keyword evidence="2" id="KW-1015">Disulfide bond</keyword>
<reference evidence="5 6" key="1">
    <citation type="journal article" date="2014" name="Am. J. Bot.">
        <title>Genome assembly and annotation for red clover (Trifolium pratense; Fabaceae).</title>
        <authorList>
            <person name="Istvanek J."/>
            <person name="Jaros M."/>
            <person name="Krenek A."/>
            <person name="Repkova J."/>
        </authorList>
    </citation>
    <scope>NUCLEOTIDE SEQUENCE [LARGE SCALE GENOMIC DNA]</scope>
    <source>
        <strain evidence="6">cv. Tatra</strain>
        <tissue evidence="5">Young leaves</tissue>
    </source>
</reference>
<keyword evidence="5" id="KW-0675">Receptor</keyword>
<dbReference type="AlphaFoldDB" id="A0A2K3LM46"/>
<dbReference type="Gene3D" id="2.90.10.10">
    <property type="entry name" value="Bulb-type lectin domain"/>
    <property type="match status" value="1"/>
</dbReference>
<protein>
    <submittedName>
        <fullName evidence="5">G-type lectin S-receptor-like serine/threonine-kinase</fullName>
    </submittedName>
</protein>
<dbReference type="Proteomes" id="UP000236291">
    <property type="component" value="Unassembled WGS sequence"/>
</dbReference>
<keyword evidence="3" id="KW-0325">Glycoprotein</keyword>
<organism evidence="5 6">
    <name type="scientific">Trifolium pratense</name>
    <name type="common">Red clover</name>
    <dbReference type="NCBI Taxonomy" id="57577"/>
    <lineage>
        <taxon>Eukaryota</taxon>
        <taxon>Viridiplantae</taxon>
        <taxon>Streptophyta</taxon>
        <taxon>Embryophyta</taxon>
        <taxon>Tracheophyta</taxon>
        <taxon>Spermatophyta</taxon>
        <taxon>Magnoliopsida</taxon>
        <taxon>eudicotyledons</taxon>
        <taxon>Gunneridae</taxon>
        <taxon>Pentapetalae</taxon>
        <taxon>rosids</taxon>
        <taxon>fabids</taxon>
        <taxon>Fabales</taxon>
        <taxon>Fabaceae</taxon>
        <taxon>Papilionoideae</taxon>
        <taxon>50 kb inversion clade</taxon>
        <taxon>NPAAA clade</taxon>
        <taxon>Hologalegina</taxon>
        <taxon>IRL clade</taxon>
        <taxon>Trifolieae</taxon>
        <taxon>Trifolium</taxon>
    </lineage>
</organism>
<dbReference type="PANTHER" id="PTHR32444">
    <property type="entry name" value="BULB-TYPE LECTIN DOMAIN-CONTAINING PROTEIN"/>
    <property type="match status" value="1"/>
</dbReference>
<keyword evidence="1" id="KW-0732">Signal</keyword>
<keyword evidence="5" id="KW-0418">Kinase</keyword>
<dbReference type="PROSITE" id="PS50927">
    <property type="entry name" value="BULB_LECTIN"/>
    <property type="match status" value="1"/>
</dbReference>
<sequence>MVKFVVAMNSVAIDTITSSQFIKDLDTLISKDGNFTFGFYSPKNSTNDVRIWWKSQSTIVWVANRNQPLNDSNGIVTISDDGNLVVLNGPKQVIWSSNVSNIASNTTSKFSEFGNLVLMESTTGNILL</sequence>
<keyword evidence="5" id="KW-0430">Lectin</keyword>
<evidence type="ECO:0000259" key="4">
    <source>
        <dbReference type="PROSITE" id="PS50927"/>
    </source>
</evidence>
<dbReference type="GO" id="GO:0016301">
    <property type="term" value="F:kinase activity"/>
    <property type="evidence" value="ECO:0007669"/>
    <property type="project" value="UniProtKB-KW"/>
</dbReference>
<reference evidence="5 6" key="2">
    <citation type="journal article" date="2017" name="Front. Plant Sci.">
        <title>Gene Classification and Mining of Molecular Markers Useful in Red Clover (Trifolium pratense) Breeding.</title>
        <authorList>
            <person name="Istvanek J."/>
            <person name="Dluhosova J."/>
            <person name="Dluhos P."/>
            <person name="Patkova L."/>
            <person name="Nedelnik J."/>
            <person name="Repkova J."/>
        </authorList>
    </citation>
    <scope>NUCLEOTIDE SEQUENCE [LARGE SCALE GENOMIC DNA]</scope>
    <source>
        <strain evidence="6">cv. Tatra</strain>
        <tissue evidence="5">Young leaves</tissue>
    </source>
</reference>
<dbReference type="InterPro" id="IPR001480">
    <property type="entry name" value="Bulb-type_lectin_dom"/>
</dbReference>
<feature type="domain" description="Bulb-type lectin" evidence="4">
    <location>
        <begin position="13"/>
        <end position="128"/>
    </location>
</feature>
<proteinExistence type="predicted"/>
<evidence type="ECO:0000256" key="2">
    <source>
        <dbReference type="ARBA" id="ARBA00023157"/>
    </source>
</evidence>
<accession>A0A2K3LM46</accession>
<evidence type="ECO:0000256" key="1">
    <source>
        <dbReference type="ARBA" id="ARBA00022729"/>
    </source>
</evidence>
<evidence type="ECO:0000256" key="3">
    <source>
        <dbReference type="ARBA" id="ARBA00023180"/>
    </source>
</evidence>
<dbReference type="GO" id="GO:0030246">
    <property type="term" value="F:carbohydrate binding"/>
    <property type="evidence" value="ECO:0007669"/>
    <property type="project" value="UniProtKB-KW"/>
</dbReference>
<evidence type="ECO:0000313" key="6">
    <source>
        <dbReference type="Proteomes" id="UP000236291"/>
    </source>
</evidence>
<dbReference type="InterPro" id="IPR036426">
    <property type="entry name" value="Bulb-type_lectin_dom_sf"/>
</dbReference>